<evidence type="ECO:0000256" key="1">
    <source>
        <dbReference type="SAM" id="SignalP"/>
    </source>
</evidence>
<reference evidence="4" key="2">
    <citation type="submission" date="2013-11" db="EMBL/GenBank/DDBJ databases">
        <title>Genome sequences of clinical and environmental isolates of Serratia marcescens.</title>
        <authorList>
            <person name="Iguchi A."/>
            <person name="Komatsu H."/>
            <person name="Nagaya Y."/>
            <person name="Ogura Y."/>
            <person name="Katsura K."/>
            <person name="Kurokawa K."/>
            <person name="Ooka T."/>
            <person name="Hattori M."/>
            <person name="Gotoh N."/>
            <person name="Thomson N."/>
            <person name="Hayashi T."/>
        </authorList>
    </citation>
    <scope>NUCLEOTIDE SEQUENCE [LARGE SCALE GENOMIC DNA]</scope>
    <source>
        <strain evidence="4">Db11</strain>
    </source>
</reference>
<dbReference type="Pfam" id="PF00419">
    <property type="entry name" value="Fimbrial"/>
    <property type="match status" value="1"/>
</dbReference>
<evidence type="ECO:0000259" key="2">
    <source>
        <dbReference type="Pfam" id="PF00419"/>
    </source>
</evidence>
<reference evidence="3 4" key="3">
    <citation type="journal article" date="2014" name="Genome Biol. Evol.">
        <title>Genome evolution and plasticity of Serratia marcescens, an important multidrug-resistant nosocomial pathogen.</title>
        <authorList>
            <person name="Iguchi A."/>
            <person name="Nagaya Y."/>
            <person name="Pradel E."/>
            <person name="Ooka T."/>
            <person name="Ogura Y."/>
            <person name="Katsura K."/>
            <person name="Kurokawa K."/>
            <person name="Oshima K."/>
            <person name="Hattori M."/>
            <person name="Parkhill J."/>
            <person name="Sebaihia M."/>
            <person name="Coulthurst S.J."/>
            <person name="Gotoh N."/>
            <person name="Thomson N.R."/>
            <person name="Ewbank J.J."/>
            <person name="Hayashi T."/>
        </authorList>
    </citation>
    <scope>NUCLEOTIDE SEQUENCE [LARGE SCALE GENOMIC DNA]</scope>
    <source>
        <strain evidence="3 4">Db11</strain>
    </source>
</reference>
<dbReference type="InterPro" id="IPR008966">
    <property type="entry name" value="Adhesion_dom_sf"/>
</dbReference>
<dbReference type="InterPro" id="IPR000259">
    <property type="entry name" value="Adhesion_dom_fimbrial"/>
</dbReference>
<dbReference type="AlphaFoldDB" id="A0ABC9IQJ1"/>
<dbReference type="SUPFAM" id="SSF49401">
    <property type="entry name" value="Bacterial adhesins"/>
    <property type="match status" value="1"/>
</dbReference>
<feature type="chain" id="PRO_5044778623" evidence="1">
    <location>
        <begin position="35"/>
        <end position="173"/>
    </location>
</feature>
<dbReference type="InterPro" id="IPR036937">
    <property type="entry name" value="Adhesion_dom_fimbrial_sf"/>
</dbReference>
<feature type="signal peptide" evidence="1">
    <location>
        <begin position="1"/>
        <end position="34"/>
    </location>
</feature>
<accession>A0ABC9IQJ1</accession>
<evidence type="ECO:0000313" key="4">
    <source>
        <dbReference type="Proteomes" id="UP000018979"/>
    </source>
</evidence>
<reference evidence="3 4" key="1">
    <citation type="submission" date="2013-06" db="EMBL/GenBank/DDBJ databases">
        <authorList>
            <person name="Aslett M."/>
        </authorList>
    </citation>
    <scope>NUCLEOTIDE SEQUENCE [LARGE SCALE GENOMIC DNA]</scope>
    <source>
        <strain evidence="3 4">Db11</strain>
    </source>
</reference>
<proteinExistence type="predicted"/>
<protein>
    <submittedName>
        <fullName evidence="3">Exported pilin protein</fullName>
    </submittedName>
</protein>
<sequence>MQSDGKGSCWSMVGKRCLCAGVIVSALFPSLACAVNSTVYLSVTVVDKPACKINGDQALFVDFGDDLFTSQVDGERYLKKLDYTLDCKSNRKNAMKMKLVGSATPFDGSALQTNQADLGIALRANGRPLTINSWLNFTYPDGPLLQAVPVKRPGGVLEGGVFSVGATLLVDYQ</sequence>
<keyword evidence="1" id="KW-0732">Signal</keyword>
<dbReference type="Proteomes" id="UP000018979">
    <property type="component" value="Chromosome I"/>
</dbReference>
<evidence type="ECO:0000313" key="3">
    <source>
        <dbReference type="EMBL" id="CDG14999.1"/>
    </source>
</evidence>
<organism evidence="3 4">
    <name type="scientific">Serratia marcescens subsp. marcescens Db11</name>
    <dbReference type="NCBI Taxonomy" id="273526"/>
    <lineage>
        <taxon>Bacteria</taxon>
        <taxon>Pseudomonadati</taxon>
        <taxon>Pseudomonadota</taxon>
        <taxon>Gammaproteobacteria</taxon>
        <taxon>Enterobacterales</taxon>
        <taxon>Yersiniaceae</taxon>
        <taxon>Serratia</taxon>
    </lineage>
</organism>
<dbReference type="EMBL" id="HG326223">
    <property type="protein sequence ID" value="CDG14999.1"/>
    <property type="molecule type" value="Genomic_DNA"/>
</dbReference>
<name>A0ABC9IQJ1_SERMA</name>
<gene>
    <name evidence="3" type="ORF">SMDB11_4440</name>
</gene>
<dbReference type="KEGG" id="smac:SMDB11_4440"/>
<feature type="domain" description="Fimbrial-type adhesion" evidence="2">
    <location>
        <begin position="41"/>
        <end position="173"/>
    </location>
</feature>
<dbReference type="Gene3D" id="2.60.40.1090">
    <property type="entry name" value="Fimbrial-type adhesion domain"/>
    <property type="match status" value="1"/>
</dbReference>